<dbReference type="GO" id="GO:0016740">
    <property type="term" value="F:transferase activity"/>
    <property type="evidence" value="ECO:0007669"/>
    <property type="project" value="UniProtKB-KW"/>
</dbReference>
<sequence>MADFFQNGMITTLHRIGEPKLETIEAELLEYSRTKPLTILIPCLVTEFRGRALPLIRETIKKLKYVDKLVITLDLADRAGFNHAKRFFGDMPQKVRIIWIDGKRVSRLLKILKLNDLDPGPRGKGRAVWFGVGYILARGKEQAIVVHDADIINYDRWLVARLVYPVLNPSLNYEFCKSYYARVTDRLYGRVTRLFFTPLLRTFKRIFPGMKILEYLDSFRYPLSGELSFTTELAPHLMVPADWGLELGLLVQVFYTVSLDRICQTDIADRFDHKHQSLIRSKPHQGLMRMAIDITKTFFRTLSEEGVVFHSGFFKTLRLSYIRIAKSFVKKYNDLAKINQLRFDLHREMTAVESFARALEIAYDEFIRSPVGVPLTPSWHRVFAAIPEFFDLLNQAVEEDNK</sequence>
<proteinExistence type="predicted"/>
<dbReference type="SUPFAM" id="SSF53448">
    <property type="entry name" value="Nucleotide-diphospho-sugar transferases"/>
    <property type="match status" value="1"/>
</dbReference>
<dbReference type="EMBL" id="QNBE01000021">
    <property type="protein sequence ID" value="RKX70988.1"/>
    <property type="molecule type" value="Genomic_DNA"/>
</dbReference>
<gene>
    <name evidence="1" type="ORF">DRP53_03220</name>
</gene>
<comment type="caution">
    <text evidence="1">The sequence shown here is derived from an EMBL/GenBank/DDBJ whole genome shotgun (WGS) entry which is preliminary data.</text>
</comment>
<evidence type="ECO:0000313" key="1">
    <source>
        <dbReference type="EMBL" id="RKX70988.1"/>
    </source>
</evidence>
<protein>
    <submittedName>
        <fullName evidence="1">Glycosyl transferase</fullName>
    </submittedName>
</protein>
<accession>A0A660SJK3</accession>
<evidence type="ECO:0000313" key="2">
    <source>
        <dbReference type="Proteomes" id="UP000268469"/>
    </source>
</evidence>
<dbReference type="AlphaFoldDB" id="A0A660SJK3"/>
<dbReference type="Proteomes" id="UP000268469">
    <property type="component" value="Unassembled WGS sequence"/>
</dbReference>
<dbReference type="InterPro" id="IPR029044">
    <property type="entry name" value="Nucleotide-diphossugar_trans"/>
</dbReference>
<organism evidence="1 2">
    <name type="scientific">candidate division WOR-3 bacterium</name>
    <dbReference type="NCBI Taxonomy" id="2052148"/>
    <lineage>
        <taxon>Bacteria</taxon>
        <taxon>Bacteria division WOR-3</taxon>
    </lineage>
</organism>
<reference evidence="1 2" key="1">
    <citation type="submission" date="2018-06" db="EMBL/GenBank/DDBJ databases">
        <title>Extensive metabolic versatility and redundancy in microbially diverse, dynamic hydrothermal sediments.</title>
        <authorList>
            <person name="Dombrowski N."/>
            <person name="Teske A."/>
            <person name="Baker B.J."/>
        </authorList>
    </citation>
    <scope>NUCLEOTIDE SEQUENCE [LARGE SCALE GENOMIC DNA]</scope>
    <source>
        <strain evidence="1">B36_G15</strain>
    </source>
</reference>
<name>A0A660SJK3_UNCW3</name>
<dbReference type="Gene3D" id="3.90.550.10">
    <property type="entry name" value="Spore Coat Polysaccharide Biosynthesis Protein SpsA, Chain A"/>
    <property type="match status" value="1"/>
</dbReference>
<keyword evidence="1" id="KW-0808">Transferase</keyword>